<reference evidence="7 8" key="1">
    <citation type="submission" date="2019-03" db="EMBL/GenBank/DDBJ databases">
        <title>Draft genome sequences of novel Actinobacteria.</title>
        <authorList>
            <person name="Sahin N."/>
            <person name="Ay H."/>
            <person name="Saygin H."/>
        </authorList>
    </citation>
    <scope>NUCLEOTIDE SEQUENCE [LARGE SCALE GENOMIC DNA]</scope>
    <source>
        <strain evidence="7 8">DSM 41900</strain>
    </source>
</reference>
<dbReference type="RefSeq" id="WP_132820286.1">
    <property type="nucleotide sequence ID" value="NZ_SMKI01000299.1"/>
</dbReference>
<dbReference type="Gene3D" id="1.10.357.10">
    <property type="entry name" value="Tetracycline Repressor, domain 2"/>
    <property type="match status" value="1"/>
</dbReference>
<dbReference type="InterPro" id="IPR009057">
    <property type="entry name" value="Homeodomain-like_sf"/>
</dbReference>
<dbReference type="PANTHER" id="PTHR30055">
    <property type="entry name" value="HTH-TYPE TRANSCRIPTIONAL REGULATOR RUTR"/>
    <property type="match status" value="1"/>
</dbReference>
<dbReference type="Gene3D" id="1.10.10.60">
    <property type="entry name" value="Homeodomain-like"/>
    <property type="match status" value="1"/>
</dbReference>
<dbReference type="SUPFAM" id="SSF46689">
    <property type="entry name" value="Homeodomain-like"/>
    <property type="match status" value="1"/>
</dbReference>
<evidence type="ECO:0000256" key="3">
    <source>
        <dbReference type="ARBA" id="ARBA00023163"/>
    </source>
</evidence>
<feature type="region of interest" description="Disordered" evidence="5">
    <location>
        <begin position="1"/>
        <end position="20"/>
    </location>
</feature>
<keyword evidence="2 4" id="KW-0238">DNA-binding</keyword>
<dbReference type="Proteomes" id="UP000295345">
    <property type="component" value="Unassembled WGS sequence"/>
</dbReference>
<dbReference type="PROSITE" id="PS01081">
    <property type="entry name" value="HTH_TETR_1"/>
    <property type="match status" value="1"/>
</dbReference>
<keyword evidence="8" id="KW-1185">Reference proteome</keyword>
<evidence type="ECO:0000313" key="8">
    <source>
        <dbReference type="Proteomes" id="UP000295345"/>
    </source>
</evidence>
<dbReference type="PANTHER" id="PTHR30055:SF238">
    <property type="entry name" value="MYCOFACTOCIN BIOSYNTHESIS TRANSCRIPTIONAL REGULATOR MFTR-RELATED"/>
    <property type="match status" value="1"/>
</dbReference>
<name>A0A4V2Y205_9ACTN</name>
<sequence length="205" mass="22352">MSSSRSAGRGPGRPHAASRREVERTVIALLRRDGYDGVSVEQMVEAAGIGRTTFFRYFGSKAGVIWYAFDDTIEGLESRLRAAAPDADPLDAVRHAVVASNRAAVLSSDVWLERFRLLDSSPALRAGAYEHWERWKLAIARYLADRAGTTPQDPLVLATASACQGVFVADLRTWLSVGDTGEAFSERLDRNLATLTAALRALFPA</sequence>
<dbReference type="GO" id="GO:0003700">
    <property type="term" value="F:DNA-binding transcription factor activity"/>
    <property type="evidence" value="ECO:0007669"/>
    <property type="project" value="TreeGrafter"/>
</dbReference>
<dbReference type="EMBL" id="SMKI01000299">
    <property type="protein sequence ID" value="TDC70755.1"/>
    <property type="molecule type" value="Genomic_DNA"/>
</dbReference>
<dbReference type="InterPro" id="IPR023772">
    <property type="entry name" value="DNA-bd_HTH_TetR-type_CS"/>
</dbReference>
<evidence type="ECO:0000256" key="5">
    <source>
        <dbReference type="SAM" id="MobiDB-lite"/>
    </source>
</evidence>
<feature type="DNA-binding region" description="H-T-H motif" evidence="4">
    <location>
        <begin position="39"/>
        <end position="58"/>
    </location>
</feature>
<accession>A0A4V2Y205</accession>
<evidence type="ECO:0000256" key="2">
    <source>
        <dbReference type="ARBA" id="ARBA00023125"/>
    </source>
</evidence>
<protein>
    <submittedName>
        <fullName evidence="7">TetR family transcriptional regulator</fullName>
    </submittedName>
</protein>
<dbReference type="InterPro" id="IPR050109">
    <property type="entry name" value="HTH-type_TetR-like_transc_reg"/>
</dbReference>
<dbReference type="InterPro" id="IPR041347">
    <property type="entry name" value="MftR_C"/>
</dbReference>
<keyword evidence="3" id="KW-0804">Transcription</keyword>
<comment type="caution">
    <text evidence="7">The sequence shown here is derived from an EMBL/GenBank/DDBJ whole genome shotgun (WGS) entry which is preliminary data.</text>
</comment>
<evidence type="ECO:0000256" key="1">
    <source>
        <dbReference type="ARBA" id="ARBA00023015"/>
    </source>
</evidence>
<proteinExistence type="predicted"/>
<dbReference type="OrthoDB" id="8688418at2"/>
<dbReference type="Pfam" id="PF17754">
    <property type="entry name" value="TetR_C_14"/>
    <property type="match status" value="1"/>
</dbReference>
<dbReference type="AlphaFoldDB" id="A0A4V2Y205"/>
<organism evidence="7 8">
    <name type="scientific">Streptomyces hainanensis</name>
    <dbReference type="NCBI Taxonomy" id="402648"/>
    <lineage>
        <taxon>Bacteria</taxon>
        <taxon>Bacillati</taxon>
        <taxon>Actinomycetota</taxon>
        <taxon>Actinomycetes</taxon>
        <taxon>Kitasatosporales</taxon>
        <taxon>Streptomycetaceae</taxon>
        <taxon>Streptomyces</taxon>
    </lineage>
</organism>
<evidence type="ECO:0000256" key="4">
    <source>
        <dbReference type="PROSITE-ProRule" id="PRU00335"/>
    </source>
</evidence>
<gene>
    <name evidence="7" type="ORF">E1283_24390</name>
</gene>
<dbReference type="InterPro" id="IPR001647">
    <property type="entry name" value="HTH_TetR"/>
</dbReference>
<evidence type="ECO:0000259" key="6">
    <source>
        <dbReference type="PROSITE" id="PS50977"/>
    </source>
</evidence>
<dbReference type="GO" id="GO:0000976">
    <property type="term" value="F:transcription cis-regulatory region binding"/>
    <property type="evidence" value="ECO:0007669"/>
    <property type="project" value="TreeGrafter"/>
</dbReference>
<keyword evidence="1" id="KW-0805">Transcription regulation</keyword>
<dbReference type="Pfam" id="PF00440">
    <property type="entry name" value="TetR_N"/>
    <property type="match status" value="1"/>
</dbReference>
<dbReference type="PROSITE" id="PS50977">
    <property type="entry name" value="HTH_TETR_2"/>
    <property type="match status" value="1"/>
</dbReference>
<evidence type="ECO:0000313" key="7">
    <source>
        <dbReference type="EMBL" id="TDC70755.1"/>
    </source>
</evidence>
<feature type="domain" description="HTH tetR-type" evidence="6">
    <location>
        <begin position="16"/>
        <end position="76"/>
    </location>
</feature>